<comment type="caution">
    <text evidence="2">The sequence shown here is derived from an EMBL/GenBank/DDBJ whole genome shotgun (WGS) entry which is preliminary data.</text>
</comment>
<evidence type="ECO:0000259" key="1">
    <source>
        <dbReference type="Pfam" id="PF10263"/>
    </source>
</evidence>
<name>A0A096ASZ0_9BACT</name>
<evidence type="ECO:0000313" key="3">
    <source>
        <dbReference type="Proteomes" id="UP000029538"/>
    </source>
</evidence>
<dbReference type="AlphaFoldDB" id="A0A096ASZ0"/>
<gene>
    <name evidence="2" type="ORF">HMPREF0654_02310</name>
</gene>
<sequence length="221" mass="26153">MQLTTDYLKRAFIQYNKEIFHEELPLPILKISNAKHRLGSMHYKWKIVKGKEIKSFTIVISNYYNVPENIIEDTLIHEMIHYEIAYKGLKDTAAHGRLFREKMNYINKEFNRNISIRKSMEGFEARNMGTRKTYLVLALKMKNGKKMVTSVSRTAARKLIEDVKHIKEIAEYTLYVSDNPYFQHFPMVRTLRAHEVSNKEYNDLIADMIPVYDKNGWVEVI</sequence>
<dbReference type="InterPro" id="IPR006640">
    <property type="entry name" value="SprT-like_domain"/>
</dbReference>
<dbReference type="EMBL" id="JRNR01000008">
    <property type="protein sequence ID" value="KGF50208.1"/>
    <property type="molecule type" value="Genomic_DNA"/>
</dbReference>
<dbReference type="Proteomes" id="UP000029538">
    <property type="component" value="Unassembled WGS sequence"/>
</dbReference>
<organism evidence="2 3">
    <name type="scientific">Prevotella disiens DNF00882</name>
    <dbReference type="NCBI Taxonomy" id="1401075"/>
    <lineage>
        <taxon>Bacteria</taxon>
        <taxon>Pseudomonadati</taxon>
        <taxon>Bacteroidota</taxon>
        <taxon>Bacteroidia</taxon>
        <taxon>Bacteroidales</taxon>
        <taxon>Prevotellaceae</taxon>
        <taxon>Prevotella</taxon>
    </lineage>
</organism>
<dbReference type="GeneID" id="91081849"/>
<dbReference type="RefSeq" id="WP_021669185.1">
    <property type="nucleotide sequence ID" value="NZ_JRNR01000008.1"/>
</dbReference>
<protein>
    <submittedName>
        <fullName evidence="2">Transcription elongation protein SprT</fullName>
    </submittedName>
</protein>
<dbReference type="Pfam" id="PF10263">
    <property type="entry name" value="SprT-like"/>
    <property type="match status" value="1"/>
</dbReference>
<feature type="domain" description="SprT-like" evidence="1">
    <location>
        <begin position="9"/>
        <end position="114"/>
    </location>
</feature>
<evidence type="ECO:0000313" key="2">
    <source>
        <dbReference type="EMBL" id="KGF50208.1"/>
    </source>
</evidence>
<dbReference type="GO" id="GO:0006950">
    <property type="term" value="P:response to stress"/>
    <property type="evidence" value="ECO:0007669"/>
    <property type="project" value="UniProtKB-ARBA"/>
</dbReference>
<proteinExistence type="predicted"/>
<reference evidence="2 3" key="1">
    <citation type="submission" date="2014-07" db="EMBL/GenBank/DDBJ databases">
        <authorList>
            <person name="McCorrison J."/>
            <person name="Sanka R."/>
            <person name="Torralba M."/>
            <person name="Gillis M."/>
            <person name="Haft D.H."/>
            <person name="Methe B."/>
            <person name="Sutton G."/>
            <person name="Nelson K.E."/>
        </authorList>
    </citation>
    <scope>NUCLEOTIDE SEQUENCE [LARGE SCALE GENOMIC DNA]</scope>
    <source>
        <strain evidence="2 3">DNF00882</strain>
    </source>
</reference>
<accession>A0A096ASZ0</accession>